<evidence type="ECO:0000313" key="4">
    <source>
        <dbReference type="Proteomes" id="UP000277811"/>
    </source>
</evidence>
<name>A0A498RF26_9FIRM</name>
<organism evidence="3 4">
    <name type="scientific">Lucifera butyrica</name>
    <dbReference type="NCBI Taxonomy" id="1351585"/>
    <lineage>
        <taxon>Bacteria</taxon>
        <taxon>Bacillati</taxon>
        <taxon>Bacillota</taxon>
        <taxon>Negativicutes</taxon>
        <taxon>Veillonellales</taxon>
        <taxon>Veillonellaceae</taxon>
        <taxon>Lucifera</taxon>
    </lineage>
</organism>
<dbReference type="InterPro" id="IPR038078">
    <property type="entry name" value="PhoU-like_sf"/>
</dbReference>
<dbReference type="Pfam" id="PF01865">
    <property type="entry name" value="PhoU_div"/>
    <property type="match status" value="1"/>
</dbReference>
<dbReference type="PANTHER" id="PTHR37298">
    <property type="entry name" value="UPF0111 PROTEIN YKAA"/>
    <property type="match status" value="1"/>
</dbReference>
<feature type="coiled-coil region" evidence="2">
    <location>
        <begin position="39"/>
        <end position="66"/>
    </location>
</feature>
<dbReference type="EMBL" id="UPPP01000094">
    <property type="protein sequence ID" value="VBB08702.1"/>
    <property type="molecule type" value="Genomic_DNA"/>
</dbReference>
<dbReference type="OrthoDB" id="9797568at2"/>
<evidence type="ECO:0000256" key="1">
    <source>
        <dbReference type="ARBA" id="ARBA00008591"/>
    </source>
</evidence>
<dbReference type="InterPro" id="IPR052912">
    <property type="entry name" value="UPF0111_domain"/>
</dbReference>
<keyword evidence="2" id="KW-0175">Coiled coil</keyword>
<dbReference type="Proteomes" id="UP000277811">
    <property type="component" value="Unassembled WGS sequence"/>
</dbReference>
<dbReference type="Gene3D" id="1.20.58.220">
    <property type="entry name" value="Phosphate transport system protein phou homolog 2, domain 2"/>
    <property type="match status" value="1"/>
</dbReference>
<accession>A0A498RF26</accession>
<keyword evidence="4" id="KW-1185">Reference proteome</keyword>
<dbReference type="AlphaFoldDB" id="A0A498RF26"/>
<comment type="similarity">
    <text evidence="1">Belongs to the UPF0111 family.</text>
</comment>
<dbReference type="InterPro" id="IPR018445">
    <property type="entry name" value="Put_Phosphate_transp_reg"/>
</dbReference>
<evidence type="ECO:0000313" key="3">
    <source>
        <dbReference type="EMBL" id="VBB08702.1"/>
    </source>
</evidence>
<dbReference type="RefSeq" id="WP_122629564.1">
    <property type="nucleotide sequence ID" value="NZ_UPPP01000094.1"/>
</dbReference>
<protein>
    <submittedName>
        <fullName evidence="3">Putative phosphate transport regulator</fullName>
    </submittedName>
</protein>
<dbReference type="SUPFAM" id="SSF109755">
    <property type="entry name" value="PhoU-like"/>
    <property type="match status" value="1"/>
</dbReference>
<evidence type="ECO:0000256" key="2">
    <source>
        <dbReference type="SAM" id="Coils"/>
    </source>
</evidence>
<sequence length="208" mass="23996">MFHLKPKEEKFFELFSQSTRLARKSAYILKDIMDDHTKLAEQVEVISDLEHEADELNDAIIDRLNQTFITPLDREDIFAIATMLDDVVDFVQGTMERMVLYHTGKPSNGAAELARLIADCTEELVKAFDLLRNIQGNQHKILDHTRKIVVLESEGDRIYRKEVANLFTSCPDPIEIIKWKEILEHLEDALDHCENIADLLRGVVMKYA</sequence>
<reference evidence="3 4" key="1">
    <citation type="submission" date="2018-06" db="EMBL/GenBank/DDBJ databases">
        <authorList>
            <person name="Strepis N."/>
        </authorList>
    </citation>
    <scope>NUCLEOTIDE SEQUENCE [LARGE SCALE GENOMIC DNA]</scope>
    <source>
        <strain evidence="3">LUCI</strain>
    </source>
</reference>
<proteinExistence type="inferred from homology"/>
<gene>
    <name evidence="3" type="ORF">LUCI_3980</name>
</gene>
<dbReference type="PANTHER" id="PTHR37298:SF1">
    <property type="entry name" value="UPF0111 PROTEIN YKAA"/>
    <property type="match status" value="1"/>
</dbReference>